<evidence type="ECO:0000256" key="5">
    <source>
        <dbReference type="ARBA" id="ARBA00022692"/>
    </source>
</evidence>
<dbReference type="CDD" id="cd01347">
    <property type="entry name" value="ligand_gated_channel"/>
    <property type="match status" value="1"/>
</dbReference>
<dbReference type="GO" id="GO:0006826">
    <property type="term" value="P:iron ion transport"/>
    <property type="evidence" value="ECO:0007669"/>
    <property type="project" value="UniProtKB-KW"/>
</dbReference>
<dbReference type="GO" id="GO:0009279">
    <property type="term" value="C:cell outer membrane"/>
    <property type="evidence" value="ECO:0007669"/>
    <property type="project" value="UniProtKB-SubCell"/>
</dbReference>
<evidence type="ECO:0000256" key="8">
    <source>
        <dbReference type="ARBA" id="ARBA00023065"/>
    </source>
</evidence>
<feature type="chain" id="PRO_5003654589" evidence="16">
    <location>
        <begin position="32"/>
        <end position="708"/>
    </location>
</feature>
<evidence type="ECO:0000256" key="2">
    <source>
        <dbReference type="ARBA" id="ARBA00022448"/>
    </source>
</evidence>
<dbReference type="Pfam" id="PF07715">
    <property type="entry name" value="Plug"/>
    <property type="match status" value="1"/>
</dbReference>
<evidence type="ECO:0000256" key="13">
    <source>
        <dbReference type="PROSITE-ProRule" id="PRU10143"/>
    </source>
</evidence>
<dbReference type="PANTHER" id="PTHR32552:SF81">
    <property type="entry name" value="TONB-DEPENDENT OUTER MEMBRANE RECEPTOR"/>
    <property type="match status" value="1"/>
</dbReference>
<keyword evidence="3 12" id="KW-1134">Transmembrane beta strand</keyword>
<dbReference type="Proteomes" id="UP000009145">
    <property type="component" value="Chromosome"/>
</dbReference>
<evidence type="ECO:0000256" key="16">
    <source>
        <dbReference type="SAM" id="SignalP"/>
    </source>
</evidence>
<dbReference type="AlphaFoldDB" id="I1YF78"/>
<accession>I1YF78</accession>
<evidence type="ECO:0000256" key="4">
    <source>
        <dbReference type="ARBA" id="ARBA00022496"/>
    </source>
</evidence>
<keyword evidence="20" id="KW-1185">Reference proteome</keyword>
<dbReference type="PROSITE" id="PS00430">
    <property type="entry name" value="TONB_DEPENDENT_REC_1"/>
    <property type="match status" value="1"/>
</dbReference>
<evidence type="ECO:0000256" key="7">
    <source>
        <dbReference type="ARBA" id="ARBA00023004"/>
    </source>
</evidence>
<name>I1YF78_METFJ</name>
<gene>
    <name evidence="19" type="ordered locus">Q7C_396</name>
</gene>
<dbReference type="STRING" id="754477.Q7C_396"/>
<keyword evidence="19" id="KW-0675">Receptor</keyword>
<dbReference type="InterPro" id="IPR000531">
    <property type="entry name" value="Beta-barrel_TonB"/>
</dbReference>
<dbReference type="EMBL" id="CP003380">
    <property type="protein sequence ID" value="AFJ01571.1"/>
    <property type="molecule type" value="Genomic_DNA"/>
</dbReference>
<keyword evidence="5 12" id="KW-0812">Transmembrane</keyword>
<dbReference type="Pfam" id="PF00593">
    <property type="entry name" value="TonB_dep_Rec_b-barrel"/>
    <property type="match status" value="1"/>
</dbReference>
<evidence type="ECO:0000259" key="18">
    <source>
        <dbReference type="Pfam" id="PF07715"/>
    </source>
</evidence>
<evidence type="ECO:0000256" key="11">
    <source>
        <dbReference type="ARBA" id="ARBA00023237"/>
    </source>
</evidence>
<evidence type="ECO:0000313" key="20">
    <source>
        <dbReference type="Proteomes" id="UP000009145"/>
    </source>
</evidence>
<organism evidence="19 20">
    <name type="scientific">Methylophaga frappieri (strain ATCC BAA-2434 / DSM 25690 / JAM7)</name>
    <dbReference type="NCBI Taxonomy" id="754477"/>
    <lineage>
        <taxon>Bacteria</taxon>
        <taxon>Pseudomonadati</taxon>
        <taxon>Pseudomonadota</taxon>
        <taxon>Gammaproteobacteria</taxon>
        <taxon>Thiotrichales</taxon>
        <taxon>Piscirickettsiaceae</taxon>
        <taxon>Methylophaga</taxon>
    </lineage>
</organism>
<keyword evidence="4" id="KW-0410">Iron transport</keyword>
<dbReference type="PROSITE" id="PS01156">
    <property type="entry name" value="TONB_DEPENDENT_REC_2"/>
    <property type="match status" value="1"/>
</dbReference>
<proteinExistence type="inferred from homology"/>
<keyword evidence="8" id="KW-0406">Ion transport</keyword>
<evidence type="ECO:0000256" key="10">
    <source>
        <dbReference type="ARBA" id="ARBA00023136"/>
    </source>
</evidence>
<dbReference type="RefSeq" id="WP_014703021.1">
    <property type="nucleotide sequence ID" value="NC_017856.1"/>
</dbReference>
<keyword evidence="6 16" id="KW-0732">Signal</keyword>
<evidence type="ECO:0000256" key="15">
    <source>
        <dbReference type="RuleBase" id="RU003357"/>
    </source>
</evidence>
<dbReference type="SUPFAM" id="SSF56935">
    <property type="entry name" value="Porins"/>
    <property type="match status" value="1"/>
</dbReference>
<dbReference type="KEGG" id="mec:Q7C_396"/>
<evidence type="ECO:0000256" key="12">
    <source>
        <dbReference type="PROSITE-ProRule" id="PRU01360"/>
    </source>
</evidence>
<dbReference type="InterPro" id="IPR012910">
    <property type="entry name" value="Plug_dom"/>
</dbReference>
<feature type="domain" description="TonB-dependent receptor-like beta-barrel" evidence="17">
    <location>
        <begin position="277"/>
        <end position="673"/>
    </location>
</feature>
<evidence type="ECO:0000256" key="3">
    <source>
        <dbReference type="ARBA" id="ARBA00022452"/>
    </source>
</evidence>
<keyword evidence="2 12" id="KW-0813">Transport</keyword>
<dbReference type="PROSITE" id="PS52016">
    <property type="entry name" value="TONB_DEPENDENT_REC_3"/>
    <property type="match status" value="1"/>
</dbReference>
<dbReference type="InterPro" id="IPR010917">
    <property type="entry name" value="TonB_rcpt_CS"/>
</dbReference>
<keyword evidence="9 13" id="KW-0798">TonB box</keyword>
<feature type="signal peptide" evidence="16">
    <location>
        <begin position="1"/>
        <end position="31"/>
    </location>
</feature>
<dbReference type="HOGENOM" id="CLU_008287_15_2_6"/>
<evidence type="ECO:0000256" key="14">
    <source>
        <dbReference type="PROSITE-ProRule" id="PRU10144"/>
    </source>
</evidence>
<evidence type="ECO:0000313" key="19">
    <source>
        <dbReference type="EMBL" id="AFJ01571.1"/>
    </source>
</evidence>
<feature type="short sequence motif" description="TonB box" evidence="13">
    <location>
        <begin position="45"/>
        <end position="51"/>
    </location>
</feature>
<dbReference type="PANTHER" id="PTHR32552">
    <property type="entry name" value="FERRICHROME IRON RECEPTOR-RELATED"/>
    <property type="match status" value="1"/>
</dbReference>
<comment type="subcellular location">
    <subcellularLocation>
        <location evidence="1 12">Cell outer membrane</location>
        <topology evidence="1 12">Multi-pass membrane protein</topology>
    </subcellularLocation>
</comment>
<reference evidence="19 20" key="1">
    <citation type="journal article" date="2012" name="J. Bacteriol.">
        <title>Complete genome sequences of Methylophaga sp. strain JAM1 and Methylophaga sp. strain JAM7.</title>
        <authorList>
            <person name="Villeneuve C."/>
            <person name="Martineau C."/>
            <person name="Mauffrey F."/>
            <person name="Villemur R."/>
        </authorList>
    </citation>
    <scope>NUCLEOTIDE SEQUENCE [LARGE SCALE GENOMIC DNA]</scope>
    <source>
        <strain evidence="19 20">JAM7</strain>
    </source>
</reference>
<feature type="short sequence motif" description="TonB C-terminal box" evidence="14">
    <location>
        <begin position="691"/>
        <end position="708"/>
    </location>
</feature>
<keyword evidence="11 12" id="KW-0998">Cell outer membrane</keyword>
<evidence type="ECO:0000256" key="6">
    <source>
        <dbReference type="ARBA" id="ARBA00022729"/>
    </source>
</evidence>
<evidence type="ECO:0000256" key="1">
    <source>
        <dbReference type="ARBA" id="ARBA00004571"/>
    </source>
</evidence>
<evidence type="ECO:0000259" key="17">
    <source>
        <dbReference type="Pfam" id="PF00593"/>
    </source>
</evidence>
<dbReference type="eggNOG" id="COG4771">
    <property type="taxonomic scope" value="Bacteria"/>
</dbReference>
<comment type="similarity">
    <text evidence="12 15">Belongs to the TonB-dependent receptor family.</text>
</comment>
<dbReference type="InterPro" id="IPR039426">
    <property type="entry name" value="TonB-dep_rcpt-like"/>
</dbReference>
<dbReference type="InterPro" id="IPR010916">
    <property type="entry name" value="TonB_box_CS"/>
</dbReference>
<evidence type="ECO:0000256" key="9">
    <source>
        <dbReference type="ARBA" id="ARBA00023077"/>
    </source>
</evidence>
<dbReference type="Gene3D" id="2.40.170.20">
    <property type="entry name" value="TonB-dependent receptor, beta-barrel domain"/>
    <property type="match status" value="1"/>
</dbReference>
<sequence precursor="true">MKSPTKRGFSPKPRLLSSLMLLSLTTGSAFANTEADDENTSALETFVVTAEKREDKVLEIPSSISVMTSDTIEDAGIESLTEISQYVPNLHNFTWGGRRDSNIFIRGIGPGLFTDPTVGFYVDGVNYTSNGMFDMDLLNIERIEVLRGPQGTLYGGNSLAGVINIVTKQPTNRTEGRASISTDSLHQHRFLGNFSTPLVEDSLFFGGAISALKSDGYIDNTFNGDDYGAREDYSGRGTLRWFATDRLEATLAMNFEKFRGDSYAFGPAAAIEDDPDEISNDFDGVDERDSFGTALTLDWAGDNVDITSITSWQQWDGLNSADQDAGSMPGFSFTSTTEEEHQQISQELRFASNHDHWIDWLFGLYAYKSEFDVDSVNVSDFTAFGQGGPYIDATASKRENTGYAAFGQLDFALTDRLTLTTGLRVDHEEREATVKINGESSGTFATFSGDDDFNELLPKVALSYLTENNSLIYGSISKGYRAGGFDTLYPNLENPTYDSESSINYEVGFKSRFLDDRLELSSALFLIDIDDQQVQQLLSSGTIITDNAASSRSQGVELELRFKPADGWLISLAGNYTDATFDDYQGINLATFAPEDYSDNKLPNAPKFTANLSIQNRRPLGNGLTLFTRIDNQYIDSYYFDAPNALKQDAYNLVNARIGVESHNWSAYLWVKNALDEYYSKAEFEFGFGPTAEAGDPRSFGITVATTF</sequence>
<keyword evidence="10 12" id="KW-0472">Membrane</keyword>
<dbReference type="PATRIC" id="fig|754477.3.peg.391"/>
<feature type="domain" description="TonB-dependent receptor plug" evidence="18">
    <location>
        <begin position="57"/>
        <end position="162"/>
    </location>
</feature>
<dbReference type="InterPro" id="IPR036942">
    <property type="entry name" value="Beta-barrel_TonB_sf"/>
</dbReference>
<protein>
    <submittedName>
        <fullName evidence="19">TonB-dependent receptor</fullName>
    </submittedName>
</protein>
<keyword evidence="7" id="KW-0408">Iron</keyword>